<gene>
    <name evidence="2" type="ORF">FBY58_0216</name>
</gene>
<evidence type="ECO:0000256" key="1">
    <source>
        <dbReference type="SAM" id="Phobius"/>
    </source>
</evidence>
<proteinExistence type="predicted"/>
<organism evidence="2 3">
    <name type="scientific">Zymomonas mobilis</name>
    <dbReference type="NCBI Taxonomy" id="542"/>
    <lineage>
        <taxon>Bacteria</taxon>
        <taxon>Pseudomonadati</taxon>
        <taxon>Pseudomonadota</taxon>
        <taxon>Alphaproteobacteria</taxon>
        <taxon>Sphingomonadales</taxon>
        <taxon>Zymomonadaceae</taxon>
        <taxon>Zymomonas</taxon>
    </lineage>
</organism>
<sequence>MAAIFIIILLAIYFIPTLVANSRNHKNTMSIFLLNLFLGWTFLGWVAALVWSFTAQD</sequence>
<reference evidence="2 3" key="1">
    <citation type="submission" date="2019-06" db="EMBL/GenBank/DDBJ databases">
        <title>Genome sequencing of Zymomonas mobilis strains for genetic engineering and biofuel applications.</title>
        <authorList>
            <person name="Teravest M."/>
        </authorList>
    </citation>
    <scope>NUCLEOTIDE SEQUENCE [LARGE SCALE GENOMIC DNA]</scope>
    <source>
        <strain evidence="2 3">AN0101</strain>
    </source>
</reference>
<dbReference type="InterPro" id="IPR016410">
    <property type="entry name" value="Phage_imm"/>
</dbReference>
<evidence type="ECO:0000313" key="2">
    <source>
        <dbReference type="EMBL" id="TQL16676.1"/>
    </source>
</evidence>
<keyword evidence="1" id="KW-0472">Membrane</keyword>
<name>A0A542VZD1_ZYMMB</name>
<dbReference type="Proteomes" id="UP000316887">
    <property type="component" value="Unassembled WGS sequence"/>
</dbReference>
<keyword evidence="1" id="KW-0812">Transmembrane</keyword>
<feature type="transmembrane region" description="Helical" evidence="1">
    <location>
        <begin position="30"/>
        <end position="53"/>
    </location>
</feature>
<dbReference type="OrthoDB" id="9814116at2"/>
<accession>A0A542VZD1</accession>
<keyword evidence="1" id="KW-1133">Transmembrane helix</keyword>
<evidence type="ECO:0000313" key="3">
    <source>
        <dbReference type="Proteomes" id="UP000316887"/>
    </source>
</evidence>
<dbReference type="AlphaFoldDB" id="A0A542VZD1"/>
<protein>
    <submittedName>
        <fullName evidence="2">T4 immunity holin family protein</fullName>
    </submittedName>
</protein>
<comment type="caution">
    <text evidence="2">The sequence shown here is derived from an EMBL/GenBank/DDBJ whole genome shotgun (WGS) entry which is preliminary data.</text>
</comment>
<dbReference type="Pfam" id="PF14373">
    <property type="entry name" value="Imm_superinfect"/>
    <property type="match status" value="1"/>
</dbReference>
<dbReference type="RefSeq" id="WP_141919099.1">
    <property type="nucleotide sequence ID" value="NZ_VFOF01000001.1"/>
</dbReference>
<dbReference type="EMBL" id="VFOF01000001">
    <property type="protein sequence ID" value="TQL16676.1"/>
    <property type="molecule type" value="Genomic_DNA"/>
</dbReference>